<evidence type="ECO:0000313" key="2">
    <source>
        <dbReference type="EMBL" id="ELR02655.1"/>
    </source>
</evidence>
<dbReference type="PROSITE" id="PS51318">
    <property type="entry name" value="TAT"/>
    <property type="match status" value="1"/>
</dbReference>
<dbReference type="Pfam" id="PF05787">
    <property type="entry name" value="PhoX"/>
    <property type="match status" value="1"/>
</dbReference>
<dbReference type="InParanoid" id="L8FNV1"/>
<dbReference type="InterPro" id="IPR006311">
    <property type="entry name" value="TAT_signal"/>
</dbReference>
<dbReference type="InterPro" id="IPR008557">
    <property type="entry name" value="PhoX"/>
</dbReference>
<keyword evidence="3" id="KW-1185">Reference proteome</keyword>
<feature type="region of interest" description="Disordered" evidence="1">
    <location>
        <begin position="110"/>
        <end position="134"/>
    </location>
</feature>
<accession>L8FNV1</accession>
<proteinExistence type="predicted"/>
<dbReference type="VEuPathDB" id="FungiDB:GMDG_08830"/>
<reference evidence="3" key="1">
    <citation type="submission" date="2010-09" db="EMBL/GenBank/DDBJ databases">
        <title>The genome sequence of Geomyces destructans 20631-21.</title>
        <authorList>
            <consortium name="The Broad Institute Genome Sequencing Platform"/>
            <person name="Cuomo C.A."/>
            <person name="Blehert D.S."/>
            <person name="Lorch J.M."/>
            <person name="Young S.K."/>
            <person name="Zeng Q."/>
            <person name="Gargeya S."/>
            <person name="Fitzgerald M."/>
            <person name="Haas B."/>
            <person name="Abouelleil A."/>
            <person name="Alvarado L."/>
            <person name="Arachchi H.M."/>
            <person name="Berlin A."/>
            <person name="Brown A."/>
            <person name="Chapman S.B."/>
            <person name="Chen Z."/>
            <person name="Dunbar C."/>
            <person name="Freedman E."/>
            <person name="Gearin G."/>
            <person name="Gellesch M."/>
            <person name="Goldberg J."/>
            <person name="Griggs A."/>
            <person name="Gujja S."/>
            <person name="Heiman D."/>
            <person name="Howarth C."/>
            <person name="Larson L."/>
            <person name="Lui A."/>
            <person name="MacDonald P.J.P."/>
            <person name="Montmayeur A."/>
            <person name="Murphy C."/>
            <person name="Neiman D."/>
            <person name="Pearson M."/>
            <person name="Priest M."/>
            <person name="Roberts A."/>
            <person name="Saif S."/>
            <person name="Shea T."/>
            <person name="Shenoy N."/>
            <person name="Sisk P."/>
            <person name="Stolte C."/>
            <person name="Sykes S."/>
            <person name="Wortman J."/>
            <person name="Nusbaum C."/>
            <person name="Birren B."/>
        </authorList>
    </citation>
    <scope>NUCLEOTIDE SEQUENCE [LARGE SCALE GENOMIC DNA]</scope>
    <source>
        <strain evidence="3">ATCC MYA-4855 / 20631-21</strain>
    </source>
</reference>
<dbReference type="AlphaFoldDB" id="L8FNV1"/>
<dbReference type="HOGENOM" id="CLU_1897109_0_0_1"/>
<dbReference type="Proteomes" id="UP000011064">
    <property type="component" value="Unassembled WGS sequence"/>
</dbReference>
<sequence length="134" mass="14034">MAIDLRPDRRTLLASGAAGFAFAGFARSAEAQTGQETYLNEVAGYGPLRADPNGLLDLPDGFSYRVVSQGGETMDDGLLVPGQFDGMGCFALEGSRVALVRNHELKGSSAALPQLGPRRLPSGALRGNRQGQGL</sequence>
<name>L8FNV1_PSED2</name>
<evidence type="ECO:0000313" key="3">
    <source>
        <dbReference type="Proteomes" id="UP000011064"/>
    </source>
</evidence>
<organism evidence="2 3">
    <name type="scientific">Pseudogymnoascus destructans (strain ATCC MYA-4855 / 20631-21)</name>
    <name type="common">Bat white-nose syndrome fungus</name>
    <name type="synonym">Geomyces destructans</name>
    <dbReference type="NCBI Taxonomy" id="658429"/>
    <lineage>
        <taxon>Eukaryota</taxon>
        <taxon>Fungi</taxon>
        <taxon>Dikarya</taxon>
        <taxon>Ascomycota</taxon>
        <taxon>Pezizomycotina</taxon>
        <taxon>Leotiomycetes</taxon>
        <taxon>Thelebolales</taxon>
        <taxon>Thelebolaceae</taxon>
        <taxon>Pseudogymnoascus</taxon>
    </lineage>
</organism>
<protein>
    <submittedName>
        <fullName evidence="2">Uncharacterized protein</fullName>
    </submittedName>
</protein>
<dbReference type="EMBL" id="GL574390">
    <property type="protein sequence ID" value="ELR02655.1"/>
    <property type="molecule type" value="Genomic_DNA"/>
</dbReference>
<evidence type="ECO:0000256" key="1">
    <source>
        <dbReference type="SAM" id="MobiDB-lite"/>
    </source>
</evidence>
<gene>
    <name evidence="2" type="ORF">GMDG_08830</name>
</gene>